<dbReference type="EMBL" id="CP038266">
    <property type="protein sequence ID" value="QBR89899.1"/>
    <property type="molecule type" value="Genomic_DNA"/>
</dbReference>
<keyword evidence="3" id="KW-1185">Reference proteome</keyword>
<dbReference type="InterPro" id="IPR016181">
    <property type="entry name" value="Acyl_CoA_acyltransferase"/>
</dbReference>
<dbReference type="SUPFAM" id="SSF55729">
    <property type="entry name" value="Acyl-CoA N-acyltransferases (Nat)"/>
    <property type="match status" value="1"/>
</dbReference>
<dbReference type="PANTHER" id="PTHR43792:SF1">
    <property type="entry name" value="N-ACETYLTRANSFERASE DOMAIN-CONTAINING PROTEIN"/>
    <property type="match status" value="1"/>
</dbReference>
<evidence type="ECO:0000259" key="1">
    <source>
        <dbReference type="PROSITE" id="PS51186"/>
    </source>
</evidence>
<protein>
    <submittedName>
        <fullName evidence="2">N-acetyltransferase</fullName>
    </submittedName>
</protein>
<dbReference type="RefSeq" id="WP_135068864.1">
    <property type="nucleotide sequence ID" value="NZ_CP038266.1"/>
</dbReference>
<sequence length="187" mass="20083">MTPVQTARLTLRPFTTDADDLAFVFDMYSRMEVQRYLGRNPRVLTDPAEARALVGRWASLEDGALGVRAITTHRGDRLGVLLLKRIPWSADAAAPGKPEDIEIGWHLHPDAWGSGYAAEAAAAVLAEAWAAGIPRIVAVTNPANVASQGVCRRIGMRALGPTDRYYDTTCELFELVAPAAGGARADG</sequence>
<name>A0ABX5SYH9_9MICO</name>
<feature type="domain" description="N-acetyltransferase" evidence="1">
    <location>
        <begin position="9"/>
        <end position="177"/>
    </location>
</feature>
<dbReference type="InterPro" id="IPR000182">
    <property type="entry name" value="GNAT_dom"/>
</dbReference>
<organism evidence="2 3">
    <name type="scientific">Microbacterium wangchenii</name>
    <dbReference type="NCBI Taxonomy" id="2541726"/>
    <lineage>
        <taxon>Bacteria</taxon>
        <taxon>Bacillati</taxon>
        <taxon>Actinomycetota</taxon>
        <taxon>Actinomycetes</taxon>
        <taxon>Micrococcales</taxon>
        <taxon>Microbacteriaceae</taxon>
        <taxon>Microbacterium</taxon>
    </lineage>
</organism>
<dbReference type="Gene3D" id="3.40.630.30">
    <property type="match status" value="1"/>
</dbReference>
<evidence type="ECO:0000313" key="2">
    <source>
        <dbReference type="EMBL" id="QBR89899.1"/>
    </source>
</evidence>
<reference evidence="2 3" key="1">
    <citation type="submission" date="2019-03" db="EMBL/GenBank/DDBJ databases">
        <authorList>
            <person name="Dong K."/>
        </authorList>
    </citation>
    <scope>NUCLEOTIDE SEQUENCE [LARGE SCALE GENOMIC DNA]</scope>
    <source>
        <strain evidence="3">dk512</strain>
    </source>
</reference>
<dbReference type="Proteomes" id="UP000295748">
    <property type="component" value="Chromosome"/>
</dbReference>
<dbReference type="PROSITE" id="PS51186">
    <property type="entry name" value="GNAT"/>
    <property type="match status" value="1"/>
</dbReference>
<evidence type="ECO:0000313" key="3">
    <source>
        <dbReference type="Proteomes" id="UP000295748"/>
    </source>
</evidence>
<dbReference type="Pfam" id="PF13302">
    <property type="entry name" value="Acetyltransf_3"/>
    <property type="match status" value="1"/>
</dbReference>
<dbReference type="PANTHER" id="PTHR43792">
    <property type="entry name" value="GNAT FAMILY, PUTATIVE (AFU_ORTHOLOGUE AFUA_3G00765)-RELATED-RELATED"/>
    <property type="match status" value="1"/>
</dbReference>
<accession>A0ABX5SYH9</accession>
<gene>
    <name evidence="2" type="ORF">E4K62_15130</name>
</gene>
<dbReference type="InterPro" id="IPR051531">
    <property type="entry name" value="N-acetyltransferase"/>
</dbReference>
<proteinExistence type="predicted"/>